<organism evidence="1">
    <name type="scientific">marine metagenome</name>
    <dbReference type="NCBI Taxonomy" id="408172"/>
    <lineage>
        <taxon>unclassified sequences</taxon>
        <taxon>metagenomes</taxon>
        <taxon>ecological metagenomes</taxon>
    </lineage>
</organism>
<name>A0A382ANR9_9ZZZZ</name>
<proteinExistence type="predicted"/>
<dbReference type="AlphaFoldDB" id="A0A382ANR9"/>
<feature type="non-terminal residue" evidence="1">
    <location>
        <position position="135"/>
    </location>
</feature>
<sequence>MSEVRLSTIKEVLISVTRRTVWVFLEFTDTEGASTVVEVTKGNLQGNAVVDLVRQLFPTLRNRPIENESEVCAVLGIEEDRPKNDFMLATAISCLRSAVTQLNAIHNRVSLTEELGGVVTEKVPLYGNINRALLG</sequence>
<dbReference type="EMBL" id="UINC01026099">
    <property type="protein sequence ID" value="SVB02931.1"/>
    <property type="molecule type" value="Genomic_DNA"/>
</dbReference>
<evidence type="ECO:0000313" key="1">
    <source>
        <dbReference type="EMBL" id="SVB02931.1"/>
    </source>
</evidence>
<accession>A0A382ANR9</accession>
<reference evidence="1" key="1">
    <citation type="submission" date="2018-05" db="EMBL/GenBank/DDBJ databases">
        <authorList>
            <person name="Lanie J.A."/>
            <person name="Ng W.-L."/>
            <person name="Kazmierczak K.M."/>
            <person name="Andrzejewski T.M."/>
            <person name="Davidsen T.M."/>
            <person name="Wayne K.J."/>
            <person name="Tettelin H."/>
            <person name="Glass J.I."/>
            <person name="Rusch D."/>
            <person name="Podicherti R."/>
            <person name="Tsui H.-C.T."/>
            <person name="Winkler M.E."/>
        </authorList>
    </citation>
    <scope>NUCLEOTIDE SEQUENCE</scope>
</reference>
<protein>
    <submittedName>
        <fullName evidence="1">Uncharacterized protein</fullName>
    </submittedName>
</protein>
<feature type="non-terminal residue" evidence="1">
    <location>
        <position position="1"/>
    </location>
</feature>
<gene>
    <name evidence="1" type="ORF">METZ01_LOCUS155785</name>
</gene>